<dbReference type="AlphaFoldDB" id="A0A8H3FUC7"/>
<keyword evidence="4" id="KW-1185">Reference proteome</keyword>
<evidence type="ECO:0000259" key="2">
    <source>
        <dbReference type="Pfam" id="PF06985"/>
    </source>
</evidence>
<dbReference type="OrthoDB" id="5362512at2759"/>
<feature type="compositionally biased region" description="Polar residues" evidence="1">
    <location>
        <begin position="183"/>
        <end position="194"/>
    </location>
</feature>
<feature type="domain" description="Heterokaryon incompatibility" evidence="2">
    <location>
        <begin position="1"/>
        <end position="76"/>
    </location>
</feature>
<feature type="compositionally biased region" description="Basic and acidic residues" evidence="1">
    <location>
        <begin position="135"/>
        <end position="144"/>
    </location>
</feature>
<accession>A0A8H3FUC7</accession>
<name>A0A8H3FUC7_9LECA</name>
<sequence>MHHVYGNAYITLAADDSRDSSEGLFRIRSPSLVTPTVMATAWKEAISKKFVVIPRRFWSESVAESPLNRRAWVLQERYLSPRIIHFGKTQILWECKSRDCCETFPDGIPEVAQDIHTRFKGDNFDVDGLRLRQANLKDDQVRSDSEDDDHSSDTASPSAKHQDRDGRSNVTVQAHSRVDETSADQVPHSQTQGSRGDESSPHVRRKCNTRSLNGYYVWSRLLEKYSKTTITFPTDRLVALSGLAQIMSEALGDRYRAGLWESILSSQLLWRVGQFTPHSVFDVGKEPAPALHNRANPIARRIRRAPSWSWASVEGAISTSRPSRKGSLTHIMPLPLSVGDKLGYMPRVNRWMLFIDKRGKRVFEPHHGSTANNARFVPNEIEDYGKKKDYTGIAAAYPDTTPPKDSQRMFCLPIMRRKRTRALQREEYDTSKEKVSGLMILPERNGPLCQWRRIGCFDSLPDKAKMDWGEEYCYGENNKILFSEGPRGLDDTVIWLN</sequence>
<dbReference type="Proteomes" id="UP000664203">
    <property type="component" value="Unassembled WGS sequence"/>
</dbReference>
<protein>
    <recommendedName>
        <fullName evidence="2">Heterokaryon incompatibility domain-containing protein</fullName>
    </recommendedName>
</protein>
<dbReference type="PANTHER" id="PTHR33112:SF10">
    <property type="entry name" value="TOL"/>
    <property type="match status" value="1"/>
</dbReference>
<feature type="region of interest" description="Disordered" evidence="1">
    <location>
        <begin position="135"/>
        <end position="206"/>
    </location>
</feature>
<gene>
    <name evidence="3" type="ORF">ALECFALPRED_004959</name>
</gene>
<evidence type="ECO:0000256" key="1">
    <source>
        <dbReference type="SAM" id="MobiDB-lite"/>
    </source>
</evidence>
<proteinExistence type="predicted"/>
<evidence type="ECO:0000313" key="3">
    <source>
        <dbReference type="EMBL" id="CAF9931227.1"/>
    </source>
</evidence>
<evidence type="ECO:0000313" key="4">
    <source>
        <dbReference type="Proteomes" id="UP000664203"/>
    </source>
</evidence>
<dbReference type="EMBL" id="CAJPDR010000303">
    <property type="protein sequence ID" value="CAF9931227.1"/>
    <property type="molecule type" value="Genomic_DNA"/>
</dbReference>
<organism evidence="3 4">
    <name type="scientific">Alectoria fallacina</name>
    <dbReference type="NCBI Taxonomy" id="1903189"/>
    <lineage>
        <taxon>Eukaryota</taxon>
        <taxon>Fungi</taxon>
        <taxon>Dikarya</taxon>
        <taxon>Ascomycota</taxon>
        <taxon>Pezizomycotina</taxon>
        <taxon>Lecanoromycetes</taxon>
        <taxon>OSLEUM clade</taxon>
        <taxon>Lecanoromycetidae</taxon>
        <taxon>Lecanorales</taxon>
        <taxon>Lecanorineae</taxon>
        <taxon>Parmeliaceae</taxon>
        <taxon>Alectoria</taxon>
    </lineage>
</organism>
<dbReference type="Pfam" id="PF06985">
    <property type="entry name" value="HET"/>
    <property type="match status" value="1"/>
</dbReference>
<comment type="caution">
    <text evidence="3">The sequence shown here is derived from an EMBL/GenBank/DDBJ whole genome shotgun (WGS) entry which is preliminary data.</text>
</comment>
<dbReference type="InterPro" id="IPR010730">
    <property type="entry name" value="HET"/>
</dbReference>
<dbReference type="PANTHER" id="PTHR33112">
    <property type="entry name" value="DOMAIN PROTEIN, PUTATIVE-RELATED"/>
    <property type="match status" value="1"/>
</dbReference>
<reference evidence="3" key="1">
    <citation type="submission" date="2021-03" db="EMBL/GenBank/DDBJ databases">
        <authorList>
            <person name="Tagirdzhanova G."/>
        </authorList>
    </citation>
    <scope>NUCLEOTIDE SEQUENCE</scope>
</reference>